<comment type="caution">
    <text evidence="2">The sequence shown here is derived from an EMBL/GenBank/DDBJ whole genome shotgun (WGS) entry which is preliminary data.</text>
</comment>
<protein>
    <submittedName>
        <fullName evidence="2">Uncharacterized protein</fullName>
    </submittedName>
</protein>
<accession>A0A8J5HZQ2</accession>
<dbReference type="EMBL" id="JAENGY010003289">
    <property type="protein sequence ID" value="KAG6942054.1"/>
    <property type="molecule type" value="Genomic_DNA"/>
</dbReference>
<sequence>RHREGDEAFTPGDKVGAYEEDASEADTQNVKPGTLSCLRLQASTLLTKHVHGICCMADIQRGKEEKLEERLEERTRRRVRSSYTFSIAMVPVRQNCCMVQSCCMVAVRQSCCMVAVFL</sequence>
<dbReference type="AlphaFoldDB" id="A0A8J5HZQ2"/>
<evidence type="ECO:0000313" key="2">
    <source>
        <dbReference type="EMBL" id="KAG6942054.1"/>
    </source>
</evidence>
<keyword evidence="3" id="KW-1185">Reference proteome</keyword>
<evidence type="ECO:0000256" key="1">
    <source>
        <dbReference type="SAM" id="MobiDB-lite"/>
    </source>
</evidence>
<organism evidence="2 3">
    <name type="scientific">Phytophthora aleatoria</name>
    <dbReference type="NCBI Taxonomy" id="2496075"/>
    <lineage>
        <taxon>Eukaryota</taxon>
        <taxon>Sar</taxon>
        <taxon>Stramenopiles</taxon>
        <taxon>Oomycota</taxon>
        <taxon>Peronosporomycetes</taxon>
        <taxon>Peronosporales</taxon>
        <taxon>Peronosporaceae</taxon>
        <taxon>Phytophthora</taxon>
    </lineage>
</organism>
<dbReference type="Proteomes" id="UP000709295">
    <property type="component" value="Unassembled WGS sequence"/>
</dbReference>
<reference evidence="2" key="1">
    <citation type="submission" date="2021-01" db="EMBL/GenBank/DDBJ databases">
        <title>Phytophthora aleatoria, a newly-described species from Pinus radiata is distinct from Phytophthora cactorum isolates based on comparative genomics.</title>
        <authorList>
            <person name="Mcdougal R."/>
            <person name="Panda P."/>
            <person name="Williams N."/>
            <person name="Studholme D.J."/>
        </authorList>
    </citation>
    <scope>NUCLEOTIDE SEQUENCE</scope>
    <source>
        <strain evidence="2">NZFS 4037</strain>
    </source>
</reference>
<gene>
    <name evidence="2" type="ORF">JG688_00018342</name>
</gene>
<evidence type="ECO:0000313" key="3">
    <source>
        <dbReference type="Proteomes" id="UP000709295"/>
    </source>
</evidence>
<feature type="region of interest" description="Disordered" evidence="1">
    <location>
        <begin position="1"/>
        <end position="26"/>
    </location>
</feature>
<name>A0A8J5HZQ2_9STRA</name>
<proteinExistence type="predicted"/>
<feature type="non-terminal residue" evidence="2">
    <location>
        <position position="1"/>
    </location>
</feature>